<dbReference type="InterPro" id="IPR010970">
    <property type="entry name" value="Cys_dSase_SufS"/>
</dbReference>
<dbReference type="EC" id="2.8.1.7" evidence="2"/>
<dbReference type="GO" id="GO:0030170">
    <property type="term" value="F:pyridoxal phosphate binding"/>
    <property type="evidence" value="ECO:0007669"/>
    <property type="project" value="InterPro"/>
</dbReference>
<evidence type="ECO:0000259" key="6">
    <source>
        <dbReference type="Pfam" id="PF00266"/>
    </source>
</evidence>
<protein>
    <recommendedName>
        <fullName evidence="2">cysteine desulfurase</fullName>
        <ecNumber evidence="2">2.8.1.7</ecNumber>
    </recommendedName>
</protein>
<reference evidence="7" key="1">
    <citation type="submission" date="2020-05" db="EMBL/GenBank/DDBJ databases">
        <authorList>
            <person name="Chiriac C."/>
            <person name="Salcher M."/>
            <person name="Ghai R."/>
            <person name="Kavagutti S V."/>
        </authorList>
    </citation>
    <scope>NUCLEOTIDE SEQUENCE</scope>
</reference>
<dbReference type="AlphaFoldDB" id="A0A6J7IUQ4"/>
<organism evidence="7">
    <name type="scientific">freshwater metagenome</name>
    <dbReference type="NCBI Taxonomy" id="449393"/>
    <lineage>
        <taxon>unclassified sequences</taxon>
        <taxon>metagenomes</taxon>
        <taxon>ecological metagenomes</taxon>
    </lineage>
</organism>
<dbReference type="NCBIfam" id="TIGR01979">
    <property type="entry name" value="sufS"/>
    <property type="match status" value="1"/>
</dbReference>
<dbReference type="PANTHER" id="PTHR43586">
    <property type="entry name" value="CYSTEINE DESULFURASE"/>
    <property type="match status" value="1"/>
</dbReference>
<proteinExistence type="predicted"/>
<evidence type="ECO:0000256" key="2">
    <source>
        <dbReference type="ARBA" id="ARBA00012239"/>
    </source>
</evidence>
<keyword evidence="3" id="KW-0808">Transferase</keyword>
<dbReference type="InterPro" id="IPR015422">
    <property type="entry name" value="PyrdxlP-dep_Trfase_small"/>
</dbReference>
<evidence type="ECO:0000256" key="3">
    <source>
        <dbReference type="ARBA" id="ARBA00022679"/>
    </source>
</evidence>
<evidence type="ECO:0000256" key="1">
    <source>
        <dbReference type="ARBA" id="ARBA00001933"/>
    </source>
</evidence>
<dbReference type="SUPFAM" id="SSF53383">
    <property type="entry name" value="PLP-dependent transferases"/>
    <property type="match status" value="1"/>
</dbReference>
<sequence length="409" mass="43342">MTLLADTTVADAFPILAREGLVYLDSGATAQKPQVVIDAVEGLLARHNANIHRGVYPLAVEATDLFEGARERVAAFVGSTVPETIVTKNATEAINLVAHAWGRTNVGAGDAIVLTQMEHHSNIVPWQLLAQATGAELRWLAVDEQGLLDLSQLDAFLADGRVKLVTVTHVSNVLGTLNPVAEIVARARAAGAATLVDGSQAVPHLPVDVGQIGADFYVWTGHKAYGPTGIGILHGRREILEAMPPFLGGGDMIKTVTMDGVTFADLPLKFEAGTSPIAELVGLGAAVDFLSGIGMADVREHERDITGYALEQLAQVPGVTVYGPTDVDQRGGIAAFALEGTHPHDVAEILARDGVCVRAGHHCAQPLMQRLGVSATTRASFAVHTTRPEIDQLVESLGRVREIFRLDED</sequence>
<dbReference type="Pfam" id="PF00266">
    <property type="entry name" value="Aminotran_5"/>
    <property type="match status" value="1"/>
</dbReference>
<dbReference type="Gene3D" id="3.90.1150.10">
    <property type="entry name" value="Aspartate Aminotransferase, domain 1"/>
    <property type="match status" value="1"/>
</dbReference>
<dbReference type="Gene3D" id="3.40.640.10">
    <property type="entry name" value="Type I PLP-dependent aspartate aminotransferase-like (Major domain)"/>
    <property type="match status" value="1"/>
</dbReference>
<comment type="cofactor">
    <cofactor evidence="1">
        <name>pyridoxal 5'-phosphate</name>
        <dbReference type="ChEBI" id="CHEBI:597326"/>
    </cofactor>
</comment>
<accession>A0A6J7IUQ4</accession>
<dbReference type="GO" id="GO:0031071">
    <property type="term" value="F:cysteine desulfurase activity"/>
    <property type="evidence" value="ECO:0007669"/>
    <property type="project" value="UniProtKB-EC"/>
</dbReference>
<evidence type="ECO:0000256" key="4">
    <source>
        <dbReference type="ARBA" id="ARBA00022898"/>
    </source>
</evidence>
<dbReference type="GO" id="GO:0006534">
    <property type="term" value="P:cysteine metabolic process"/>
    <property type="evidence" value="ECO:0007669"/>
    <property type="project" value="InterPro"/>
</dbReference>
<gene>
    <name evidence="7" type="ORF">UFOPK3674_01387</name>
</gene>
<comment type="catalytic activity">
    <reaction evidence="5">
        <text>(sulfur carrier)-H + L-cysteine = (sulfur carrier)-SH + L-alanine</text>
        <dbReference type="Rhea" id="RHEA:43892"/>
        <dbReference type="Rhea" id="RHEA-COMP:14737"/>
        <dbReference type="Rhea" id="RHEA-COMP:14739"/>
        <dbReference type="ChEBI" id="CHEBI:29917"/>
        <dbReference type="ChEBI" id="CHEBI:35235"/>
        <dbReference type="ChEBI" id="CHEBI:57972"/>
        <dbReference type="ChEBI" id="CHEBI:64428"/>
        <dbReference type="EC" id="2.8.1.7"/>
    </reaction>
</comment>
<dbReference type="CDD" id="cd06453">
    <property type="entry name" value="SufS_like"/>
    <property type="match status" value="1"/>
</dbReference>
<feature type="domain" description="Aminotransferase class V" evidence="6">
    <location>
        <begin position="22"/>
        <end position="393"/>
    </location>
</feature>
<dbReference type="EMBL" id="CAFBMX010000006">
    <property type="protein sequence ID" value="CAB4934516.1"/>
    <property type="molecule type" value="Genomic_DNA"/>
</dbReference>
<dbReference type="InterPro" id="IPR015421">
    <property type="entry name" value="PyrdxlP-dep_Trfase_major"/>
</dbReference>
<dbReference type="InterPro" id="IPR015424">
    <property type="entry name" value="PyrdxlP-dep_Trfase"/>
</dbReference>
<dbReference type="InterPro" id="IPR000192">
    <property type="entry name" value="Aminotrans_V_dom"/>
</dbReference>
<evidence type="ECO:0000313" key="7">
    <source>
        <dbReference type="EMBL" id="CAB4934516.1"/>
    </source>
</evidence>
<dbReference type="PANTHER" id="PTHR43586:SF8">
    <property type="entry name" value="CYSTEINE DESULFURASE 1, CHLOROPLASTIC"/>
    <property type="match status" value="1"/>
</dbReference>
<keyword evidence="4" id="KW-0663">Pyridoxal phosphate</keyword>
<name>A0A6J7IUQ4_9ZZZZ</name>
<evidence type="ECO:0000256" key="5">
    <source>
        <dbReference type="ARBA" id="ARBA00050776"/>
    </source>
</evidence>